<feature type="signal peptide" evidence="1">
    <location>
        <begin position="1"/>
        <end position="37"/>
    </location>
</feature>
<evidence type="ECO:0008006" key="4">
    <source>
        <dbReference type="Google" id="ProtNLM"/>
    </source>
</evidence>
<dbReference type="eggNOG" id="ENOG502ZZH6">
    <property type="taxonomic scope" value="Bacteria"/>
</dbReference>
<keyword evidence="3" id="KW-1185">Reference proteome</keyword>
<dbReference type="AlphaFoldDB" id="M4Z4S1"/>
<proteinExistence type="predicted"/>
<dbReference type="KEGG" id="aol:S58_21680"/>
<feature type="chain" id="PRO_5004062048" description="Secreted protein" evidence="1">
    <location>
        <begin position="38"/>
        <end position="126"/>
    </location>
</feature>
<name>M4Z4S1_9BRAD</name>
<dbReference type="Proteomes" id="UP000011841">
    <property type="component" value="Chromosome"/>
</dbReference>
<keyword evidence="1" id="KW-0732">Signal</keyword>
<protein>
    <recommendedName>
        <fullName evidence="4">Secreted protein</fullName>
    </recommendedName>
</protein>
<accession>M4Z4S1</accession>
<dbReference type="STRING" id="1245469.S58_21680"/>
<dbReference type="RefSeq" id="WP_015665300.1">
    <property type="nucleotide sequence ID" value="NC_020453.1"/>
</dbReference>
<gene>
    <name evidence="2" type="ORF">S58_21680</name>
</gene>
<evidence type="ECO:0000313" key="2">
    <source>
        <dbReference type="EMBL" id="BAM88174.1"/>
    </source>
</evidence>
<evidence type="ECO:0000313" key="3">
    <source>
        <dbReference type="Proteomes" id="UP000011841"/>
    </source>
</evidence>
<sequence length="126" mass="13376">MRRRGLKMPVMMRRLVAALIVLVMSLAPMLGTFDAAAATSSGNGITAQHWSRTTTSVPKPCKKAVLPGTVNTCPFAGASFTAFPADDGATAQPVAATRTLSWRPYDDALAAQCNASSPYRPPCRYT</sequence>
<dbReference type="EMBL" id="AP012603">
    <property type="protein sequence ID" value="BAM88174.1"/>
    <property type="molecule type" value="Genomic_DNA"/>
</dbReference>
<reference evidence="2 3" key="1">
    <citation type="journal article" date="2013" name="Appl. Environ. Microbiol.">
        <title>Genome analysis suggests that the soil oligotrophic bacterium Agromonas oligotrophica (Bradyrhizobium oligotrophicum) is a nitrogen-fixing symbiont of Aeschynomene indica.</title>
        <authorList>
            <person name="Okubo T."/>
            <person name="Fukushima S."/>
            <person name="Itakura M."/>
            <person name="Oshima K."/>
            <person name="Longtonglang A."/>
            <person name="Teaumroong N."/>
            <person name="Mitsui H."/>
            <person name="Hattori M."/>
            <person name="Hattori R."/>
            <person name="Hattori T."/>
            <person name="Minamisawa K."/>
        </authorList>
    </citation>
    <scope>NUCLEOTIDE SEQUENCE [LARGE SCALE GENOMIC DNA]</scope>
    <source>
        <strain evidence="2 3">S58</strain>
    </source>
</reference>
<dbReference type="HOGENOM" id="CLU_2045217_0_0_5"/>
<dbReference type="OrthoDB" id="8243596at2"/>
<organism evidence="2 3">
    <name type="scientific">Bradyrhizobium oligotrophicum S58</name>
    <dbReference type="NCBI Taxonomy" id="1245469"/>
    <lineage>
        <taxon>Bacteria</taxon>
        <taxon>Pseudomonadati</taxon>
        <taxon>Pseudomonadota</taxon>
        <taxon>Alphaproteobacteria</taxon>
        <taxon>Hyphomicrobiales</taxon>
        <taxon>Nitrobacteraceae</taxon>
        <taxon>Bradyrhizobium</taxon>
    </lineage>
</organism>
<evidence type="ECO:0000256" key="1">
    <source>
        <dbReference type="SAM" id="SignalP"/>
    </source>
</evidence>
<dbReference type="GeneID" id="301816073"/>